<dbReference type="PROSITE" id="PS00065">
    <property type="entry name" value="D_2_HYDROXYACID_DH_1"/>
    <property type="match status" value="1"/>
</dbReference>
<dbReference type="PANTHER" id="PTHR43333">
    <property type="entry name" value="2-HACID_DH_C DOMAIN-CONTAINING PROTEIN"/>
    <property type="match status" value="1"/>
</dbReference>
<reference evidence="5 6" key="1">
    <citation type="submission" date="2020-08" db="EMBL/GenBank/DDBJ databases">
        <title>Genomic Encyclopedia of Type Strains, Phase III (KMG-III): the genomes of soil and plant-associated and newly described type strains.</title>
        <authorList>
            <person name="Whitman W."/>
        </authorList>
    </citation>
    <scope>NUCLEOTIDE SEQUENCE [LARGE SCALE GENOMIC DNA]</scope>
    <source>
        <strain evidence="5 6">CECT 8803</strain>
    </source>
</reference>
<dbReference type="AlphaFoldDB" id="A0A839SX78"/>
<dbReference type="CDD" id="cd12164">
    <property type="entry name" value="GDH_like_2"/>
    <property type="match status" value="1"/>
</dbReference>
<dbReference type="InterPro" id="IPR029752">
    <property type="entry name" value="D-isomer_DH_CS1"/>
</dbReference>
<dbReference type="Gene3D" id="3.40.50.720">
    <property type="entry name" value="NAD(P)-binding Rossmann-like Domain"/>
    <property type="match status" value="2"/>
</dbReference>
<evidence type="ECO:0000256" key="1">
    <source>
        <dbReference type="ARBA" id="ARBA00005854"/>
    </source>
</evidence>
<dbReference type="InterPro" id="IPR006140">
    <property type="entry name" value="D-isomer_DH_NAD-bd"/>
</dbReference>
<dbReference type="Pfam" id="PF02826">
    <property type="entry name" value="2-Hacid_dh_C"/>
    <property type="match status" value="1"/>
</dbReference>
<accession>A0A839SX78</accession>
<evidence type="ECO:0000256" key="2">
    <source>
        <dbReference type="ARBA" id="ARBA00023002"/>
    </source>
</evidence>
<name>A0A839SX78_9PROT</name>
<proteinExistence type="inferred from homology"/>
<dbReference type="EC" id="1.1.1.81" evidence="5"/>
<dbReference type="Proteomes" id="UP000581135">
    <property type="component" value="Unassembled WGS sequence"/>
</dbReference>
<feature type="domain" description="D-isomer specific 2-hydroxyacid dehydrogenase NAD-binding" evidence="4">
    <location>
        <begin position="105"/>
        <end position="277"/>
    </location>
</feature>
<dbReference type="PROSITE" id="PS00671">
    <property type="entry name" value="D_2_HYDROXYACID_DH_3"/>
    <property type="match status" value="1"/>
</dbReference>
<dbReference type="GO" id="GO:0016618">
    <property type="term" value="F:hydroxypyruvate reductase [NAD(P)H] activity"/>
    <property type="evidence" value="ECO:0007669"/>
    <property type="project" value="UniProtKB-EC"/>
</dbReference>
<evidence type="ECO:0000259" key="4">
    <source>
        <dbReference type="Pfam" id="PF02826"/>
    </source>
</evidence>
<evidence type="ECO:0000313" key="5">
    <source>
        <dbReference type="EMBL" id="MBB3066254.1"/>
    </source>
</evidence>
<organism evidence="5 6">
    <name type="scientific">Limibacillus halophilus</name>
    <dbReference type="NCBI Taxonomy" id="1579333"/>
    <lineage>
        <taxon>Bacteria</taxon>
        <taxon>Pseudomonadati</taxon>
        <taxon>Pseudomonadota</taxon>
        <taxon>Alphaproteobacteria</taxon>
        <taxon>Rhodospirillales</taxon>
        <taxon>Rhodovibrionaceae</taxon>
        <taxon>Limibacillus</taxon>
    </lineage>
</organism>
<comment type="caution">
    <text evidence="5">The sequence shown here is derived from an EMBL/GenBank/DDBJ whole genome shotgun (WGS) entry which is preliminary data.</text>
</comment>
<keyword evidence="6" id="KW-1185">Reference proteome</keyword>
<evidence type="ECO:0000313" key="6">
    <source>
        <dbReference type="Proteomes" id="UP000581135"/>
    </source>
</evidence>
<evidence type="ECO:0000256" key="3">
    <source>
        <dbReference type="ARBA" id="ARBA00023027"/>
    </source>
</evidence>
<dbReference type="GO" id="GO:0030267">
    <property type="term" value="F:glyoxylate reductase (NADPH) activity"/>
    <property type="evidence" value="ECO:0007669"/>
    <property type="project" value="UniProtKB-EC"/>
</dbReference>
<dbReference type="EC" id="1.1.1.79" evidence="5"/>
<gene>
    <name evidence="5" type="ORF">FHR98_002559</name>
</gene>
<dbReference type="GO" id="GO:0051287">
    <property type="term" value="F:NAD binding"/>
    <property type="evidence" value="ECO:0007669"/>
    <property type="project" value="InterPro"/>
</dbReference>
<keyword evidence="3" id="KW-0520">NAD</keyword>
<dbReference type="InterPro" id="IPR029753">
    <property type="entry name" value="D-isomer_DH_CS"/>
</dbReference>
<comment type="similarity">
    <text evidence="1">Belongs to the D-isomer specific 2-hydroxyacid dehydrogenase family.</text>
</comment>
<dbReference type="FunFam" id="3.40.50.720:FF:000363">
    <property type="entry name" value="D-isomer specific 2-hydroxyacid dehydrogenase"/>
    <property type="match status" value="1"/>
</dbReference>
<dbReference type="EMBL" id="JACHXA010000007">
    <property type="protein sequence ID" value="MBB3066254.1"/>
    <property type="molecule type" value="Genomic_DNA"/>
</dbReference>
<dbReference type="InterPro" id="IPR036291">
    <property type="entry name" value="NAD(P)-bd_dom_sf"/>
</dbReference>
<keyword evidence="2 5" id="KW-0560">Oxidoreductase</keyword>
<dbReference type="PANTHER" id="PTHR43333:SF1">
    <property type="entry name" value="D-ISOMER SPECIFIC 2-HYDROXYACID DEHYDROGENASE NAD-BINDING DOMAIN-CONTAINING PROTEIN"/>
    <property type="match status" value="1"/>
</dbReference>
<dbReference type="RefSeq" id="WP_183417071.1">
    <property type="nucleotide sequence ID" value="NZ_JACHXA010000007.1"/>
</dbReference>
<sequence length="311" mass="33634">MALLIDIDDPDWMTDEKLAHILRPLLPGVDVRCARDVGTPEAIEMLAVARLKPGQARRFPNLKLIQKLGAGVETIVAQPDLPPAVKIARLKPATAAREIAAFSLGYVLREQRDMAYYEDAQRSRAWSPREPREAAETTVGVLGLGHIGGQIAATFAALGYNVMGWSRSLKTLEGVVCHAGQKSFFPLLGACDYVVSALPSTPQTQDLLGSAAFAAMKPGSVLINVGRGDLIVEAALLSALDNGHLSRAVLDVQRQEPLPNDHPFWSHPKITVTPHVSGWHLTGGLADVAENYRRLQAGQPLLHEVDRNAGY</sequence>
<keyword evidence="5" id="KW-0670">Pyruvate</keyword>
<dbReference type="SUPFAM" id="SSF51735">
    <property type="entry name" value="NAD(P)-binding Rossmann-fold domains"/>
    <property type="match status" value="1"/>
</dbReference>
<protein>
    <submittedName>
        <fullName evidence="5">Glyoxylate/hydroxypyruvate reductase A</fullName>
        <ecNumber evidence="5">1.1.1.79</ecNumber>
        <ecNumber evidence="5">1.1.1.81</ecNumber>
    </submittedName>
</protein>